<dbReference type="PANTHER" id="PTHR14390">
    <property type="entry name" value="G PATCH DOMAIN CONTAINING PROTEIN 3"/>
    <property type="match status" value="1"/>
</dbReference>
<reference evidence="1 2" key="1">
    <citation type="submission" date="2017-12" db="EMBL/GenBank/DDBJ databases">
        <title>High-resolution comparative analysis of great ape genomes.</title>
        <authorList>
            <person name="Pollen A."/>
            <person name="Hastie A."/>
            <person name="Hormozdiari F."/>
            <person name="Dougherty M."/>
            <person name="Liu R."/>
            <person name="Chaisson M."/>
            <person name="Hoppe E."/>
            <person name="Hill C."/>
            <person name="Pang A."/>
            <person name="Hillier L."/>
            <person name="Baker C."/>
            <person name="Armstrong J."/>
            <person name="Shendure J."/>
            <person name="Paten B."/>
            <person name="Wilson R."/>
            <person name="Chao H."/>
            <person name="Schneider V."/>
            <person name="Ventura M."/>
            <person name="Kronenberg Z."/>
            <person name="Murali S."/>
            <person name="Gordon D."/>
            <person name="Cantsilieris S."/>
            <person name="Munson K."/>
            <person name="Nelson B."/>
            <person name="Raja A."/>
            <person name="Underwood J."/>
            <person name="Diekhans M."/>
            <person name="Fiddes I."/>
            <person name="Haussler D."/>
            <person name="Eichler E."/>
        </authorList>
    </citation>
    <scope>NUCLEOTIDE SEQUENCE [LARGE SCALE GENOMIC DNA]</scope>
    <source>
        <strain evidence="1">Yerkes chimp pedigree #C0471</strain>
    </source>
</reference>
<organism evidence="1 2">
    <name type="scientific">Pan troglodytes</name>
    <name type="common">Chimpanzee</name>
    <dbReference type="NCBI Taxonomy" id="9598"/>
    <lineage>
        <taxon>Eukaryota</taxon>
        <taxon>Metazoa</taxon>
        <taxon>Chordata</taxon>
        <taxon>Craniata</taxon>
        <taxon>Vertebrata</taxon>
        <taxon>Euteleostomi</taxon>
        <taxon>Mammalia</taxon>
        <taxon>Eutheria</taxon>
        <taxon>Euarchontoglires</taxon>
        <taxon>Primates</taxon>
        <taxon>Haplorrhini</taxon>
        <taxon>Catarrhini</taxon>
        <taxon>Hominidae</taxon>
        <taxon>Pan</taxon>
    </lineage>
</organism>
<gene>
    <name evidence="1" type="ORF">CK820_G0045765</name>
</gene>
<comment type="caution">
    <text evidence="1">The sequence shown here is derived from an EMBL/GenBank/DDBJ whole genome shotgun (WGS) entry which is preliminary data.</text>
</comment>
<name>A0A2J8JNW5_PANTR</name>
<dbReference type="InterPro" id="IPR040341">
    <property type="entry name" value="GPATCH3"/>
</dbReference>
<dbReference type="GO" id="GO:0032480">
    <property type="term" value="P:negative regulation of type I interferon production"/>
    <property type="evidence" value="ECO:0007669"/>
    <property type="project" value="InterPro"/>
</dbReference>
<sequence>FDEQTADDWDVDMSVYYDRDGGDKDARDSVQMRLEQRLRDGQEDGSVIERQVGTFERHTKGIFTKSPLPSPPLGY</sequence>
<dbReference type="PANTHER" id="PTHR14390:SF2">
    <property type="entry name" value="G PATCH DOMAIN-CONTAINING PROTEIN 3"/>
    <property type="match status" value="1"/>
</dbReference>
<dbReference type="Proteomes" id="UP000236370">
    <property type="component" value="Unassembled WGS sequence"/>
</dbReference>
<proteinExistence type="predicted"/>
<dbReference type="GO" id="GO:0039536">
    <property type="term" value="P:negative regulation of RIG-I signaling pathway"/>
    <property type="evidence" value="ECO:0007669"/>
    <property type="project" value="InterPro"/>
</dbReference>
<feature type="non-terminal residue" evidence="1">
    <location>
        <position position="1"/>
    </location>
</feature>
<accession>A0A2J8JNW5</accession>
<evidence type="ECO:0000313" key="2">
    <source>
        <dbReference type="Proteomes" id="UP000236370"/>
    </source>
</evidence>
<evidence type="ECO:0000313" key="1">
    <source>
        <dbReference type="EMBL" id="PNI24453.1"/>
    </source>
</evidence>
<protein>
    <submittedName>
        <fullName evidence="1">GPATCH3 isoform 1</fullName>
    </submittedName>
</protein>
<dbReference type="EMBL" id="NBAG03000438">
    <property type="protein sequence ID" value="PNI24453.1"/>
    <property type="molecule type" value="Genomic_DNA"/>
</dbReference>
<dbReference type="AlphaFoldDB" id="A0A2J8JNW5"/>